<accession>A0AA35PCQ0</accession>
<keyword evidence="1" id="KW-0472">Membrane</keyword>
<evidence type="ECO:0000313" key="2">
    <source>
        <dbReference type="EMBL" id="CAI5779917.1"/>
    </source>
</evidence>
<name>A0AA35PCQ0_9SAUR</name>
<dbReference type="AlphaFoldDB" id="A0AA35PCQ0"/>
<evidence type="ECO:0000313" key="3">
    <source>
        <dbReference type="Proteomes" id="UP001178461"/>
    </source>
</evidence>
<keyword evidence="1" id="KW-0812">Transmembrane</keyword>
<feature type="transmembrane region" description="Helical" evidence="1">
    <location>
        <begin position="135"/>
        <end position="155"/>
    </location>
</feature>
<dbReference type="Proteomes" id="UP001178461">
    <property type="component" value="Chromosome 7"/>
</dbReference>
<organism evidence="2 3">
    <name type="scientific">Podarcis lilfordi</name>
    <name type="common">Lilford's wall lizard</name>
    <dbReference type="NCBI Taxonomy" id="74358"/>
    <lineage>
        <taxon>Eukaryota</taxon>
        <taxon>Metazoa</taxon>
        <taxon>Chordata</taxon>
        <taxon>Craniata</taxon>
        <taxon>Vertebrata</taxon>
        <taxon>Euteleostomi</taxon>
        <taxon>Lepidosauria</taxon>
        <taxon>Squamata</taxon>
        <taxon>Bifurcata</taxon>
        <taxon>Unidentata</taxon>
        <taxon>Episquamata</taxon>
        <taxon>Laterata</taxon>
        <taxon>Lacertibaenia</taxon>
        <taxon>Lacertidae</taxon>
        <taxon>Podarcis</taxon>
    </lineage>
</organism>
<gene>
    <name evidence="2" type="ORF">PODLI_1B034121</name>
</gene>
<sequence length="158" mass="17702">MAGQRYPIPVSLSAPLGKLGAVRGLFNSGRVDTHLMVLISVSPTACFYIKETTGSRAHRFPKSYLGLALKVTRWMKHNHLGMTAVSSCLNYNCHLCIPGKLWTVDLPRASVGTKGEGRQEAHCIRGIIRSIWLHNLTYFFIAECKIVLSYLFFFLTGW</sequence>
<keyword evidence="3" id="KW-1185">Reference proteome</keyword>
<keyword evidence="1" id="KW-1133">Transmembrane helix</keyword>
<dbReference type="EMBL" id="OX395132">
    <property type="protein sequence ID" value="CAI5779917.1"/>
    <property type="molecule type" value="Genomic_DNA"/>
</dbReference>
<evidence type="ECO:0000256" key="1">
    <source>
        <dbReference type="SAM" id="Phobius"/>
    </source>
</evidence>
<protein>
    <submittedName>
        <fullName evidence="2">Uncharacterized protein</fullName>
    </submittedName>
</protein>
<proteinExistence type="predicted"/>
<reference evidence="2" key="1">
    <citation type="submission" date="2022-12" db="EMBL/GenBank/DDBJ databases">
        <authorList>
            <person name="Alioto T."/>
            <person name="Alioto T."/>
            <person name="Gomez Garrido J."/>
        </authorList>
    </citation>
    <scope>NUCLEOTIDE SEQUENCE</scope>
</reference>